<dbReference type="InterPro" id="IPR057666">
    <property type="entry name" value="DrpA_SLOG"/>
</dbReference>
<sequence>MDGTLPPSDDTLARAALTFTVDSADALMFATLKGAPDAWSVLSALYCSAPWSPHAHDGLHSLAVRQLESWFAAGTARWGCRVDGRAMGAFRKSLSGWHGRLYRLFEQLGATTMGVGHIPWRLDDHTGGVPMPPVFAQPLLEAATGHGRFWIIGPDSPWWPRQIDDLPIRKNWAAPLCLWGMGYAPALQACDRPLAIVGSRGVNDYGRTVAHHLARHAAADGHTVVSGGAMGTDAAAHWGAIRAREQMGAAAGATVAVFAGGLTHIGPRSNQLLFDAIVDTGGILLSELFPGTIPQAHRFLLRNRIIAALASTVVIAQARQRSGALNTATWASELNREIYAIPGDITTPGNSGCNRLIADGKAQLLASYESVEDICHSQHAPAYPDTARSDTAGTVGQQARTQSSDTQERSPSDGLQERILNALGNQPMRLEDLHQTLMHDDATTPAVQDILTALGLLELDGMVEHTAGGVKRATGSG</sequence>
<accession>A0A848D4B4</accession>
<name>A0A848D4B4_9BIFI</name>
<comment type="caution">
    <text evidence="5">The sequence shown here is derived from an EMBL/GenBank/DDBJ whole genome shotgun (WGS) entry which is preliminary data.</text>
</comment>
<dbReference type="PANTHER" id="PTHR43022:SF1">
    <property type="entry name" value="PROTEIN SMF"/>
    <property type="match status" value="1"/>
</dbReference>
<feature type="domain" description="Smf/DprA SLOG" evidence="3">
    <location>
        <begin position="152"/>
        <end position="371"/>
    </location>
</feature>
<dbReference type="GO" id="GO:0009294">
    <property type="term" value="P:DNA-mediated transformation"/>
    <property type="evidence" value="ECO:0007669"/>
    <property type="project" value="InterPro"/>
</dbReference>
<evidence type="ECO:0000256" key="1">
    <source>
        <dbReference type="ARBA" id="ARBA00006525"/>
    </source>
</evidence>
<dbReference type="Pfam" id="PF02481">
    <property type="entry name" value="DNA_processg_A"/>
    <property type="match status" value="1"/>
</dbReference>
<dbReference type="Gene3D" id="3.40.50.450">
    <property type="match status" value="1"/>
</dbReference>
<dbReference type="InterPro" id="IPR036388">
    <property type="entry name" value="WH-like_DNA-bd_sf"/>
</dbReference>
<dbReference type="AlphaFoldDB" id="A0A848D4B4"/>
<evidence type="ECO:0000259" key="3">
    <source>
        <dbReference type="Pfam" id="PF02481"/>
    </source>
</evidence>
<feature type="region of interest" description="Disordered" evidence="2">
    <location>
        <begin position="380"/>
        <end position="414"/>
    </location>
</feature>
<dbReference type="Gene3D" id="1.10.10.10">
    <property type="entry name" value="Winged helix-like DNA-binding domain superfamily/Winged helix DNA-binding domain"/>
    <property type="match status" value="1"/>
</dbReference>
<evidence type="ECO:0000313" key="5">
    <source>
        <dbReference type="EMBL" id="NMF02162.1"/>
    </source>
</evidence>
<dbReference type="Pfam" id="PF17782">
    <property type="entry name" value="WHD_DprA"/>
    <property type="match status" value="1"/>
</dbReference>
<dbReference type="EMBL" id="JABAGJ010000003">
    <property type="protein sequence ID" value="NMF02162.1"/>
    <property type="molecule type" value="Genomic_DNA"/>
</dbReference>
<dbReference type="Proteomes" id="UP000583419">
    <property type="component" value="Unassembled WGS sequence"/>
</dbReference>
<protein>
    <submittedName>
        <fullName evidence="5">DNA-processing protein DprA</fullName>
    </submittedName>
</protein>
<dbReference type="InterPro" id="IPR041614">
    <property type="entry name" value="DprA_WH"/>
</dbReference>
<reference evidence="5 6" key="1">
    <citation type="submission" date="2020-04" db="EMBL/GenBank/DDBJ databases">
        <authorList>
            <person name="Hitch T.C.A."/>
            <person name="Wylensek D."/>
            <person name="Clavel T."/>
        </authorList>
    </citation>
    <scope>NUCLEOTIDE SEQUENCE [LARGE SCALE GENOMIC DNA]</scope>
    <source>
        <strain evidence="5 6">WCA-130-P53-4B</strain>
    </source>
</reference>
<organism evidence="5 6">
    <name type="scientific">Bifidobacterium boum</name>
    <dbReference type="NCBI Taxonomy" id="78343"/>
    <lineage>
        <taxon>Bacteria</taxon>
        <taxon>Bacillati</taxon>
        <taxon>Actinomycetota</taxon>
        <taxon>Actinomycetes</taxon>
        <taxon>Bifidobacteriales</taxon>
        <taxon>Bifidobacteriaceae</taxon>
        <taxon>Bifidobacterium</taxon>
    </lineage>
</organism>
<evidence type="ECO:0000256" key="2">
    <source>
        <dbReference type="SAM" id="MobiDB-lite"/>
    </source>
</evidence>
<dbReference type="SUPFAM" id="SSF102405">
    <property type="entry name" value="MCP/YpsA-like"/>
    <property type="match status" value="1"/>
</dbReference>
<proteinExistence type="inferred from homology"/>
<feature type="compositionally biased region" description="Polar residues" evidence="2">
    <location>
        <begin position="389"/>
        <end position="405"/>
    </location>
</feature>
<feature type="domain" description="DprA winged helix" evidence="4">
    <location>
        <begin position="406"/>
        <end position="469"/>
    </location>
</feature>
<evidence type="ECO:0000259" key="4">
    <source>
        <dbReference type="Pfam" id="PF17782"/>
    </source>
</evidence>
<dbReference type="PANTHER" id="PTHR43022">
    <property type="entry name" value="PROTEIN SMF"/>
    <property type="match status" value="1"/>
</dbReference>
<dbReference type="InterPro" id="IPR003488">
    <property type="entry name" value="DprA"/>
</dbReference>
<evidence type="ECO:0000313" key="6">
    <source>
        <dbReference type="Proteomes" id="UP000583419"/>
    </source>
</evidence>
<comment type="similarity">
    <text evidence="1">Belongs to the DprA/Smf family.</text>
</comment>
<gene>
    <name evidence="5" type="ORF">HF843_03030</name>
</gene>